<protein>
    <submittedName>
        <fullName evidence="2">Uncharacterized protein</fullName>
    </submittedName>
</protein>
<accession>A0A1I7ZT80</accession>
<keyword evidence="1" id="KW-1185">Reference proteome</keyword>
<organism evidence="1 2">
    <name type="scientific">Steinernema glaseri</name>
    <dbReference type="NCBI Taxonomy" id="37863"/>
    <lineage>
        <taxon>Eukaryota</taxon>
        <taxon>Metazoa</taxon>
        <taxon>Ecdysozoa</taxon>
        <taxon>Nematoda</taxon>
        <taxon>Chromadorea</taxon>
        <taxon>Rhabditida</taxon>
        <taxon>Tylenchina</taxon>
        <taxon>Panagrolaimomorpha</taxon>
        <taxon>Strongyloidoidea</taxon>
        <taxon>Steinernematidae</taxon>
        <taxon>Steinernema</taxon>
    </lineage>
</organism>
<sequence>MEPRRALFAPPVIDLRPRPATTHNRRFTLWTDLCTNRRCVITRNAICTVAVPEDVARLRRPITSSSPLYADSSLHIRAGNICIFRIALHHPCKSLRCPMAIFGPTSPRGIGSIATQEVVGRT</sequence>
<dbReference type="WBParaSite" id="L893_g29571.t1">
    <property type="protein sequence ID" value="L893_g29571.t1"/>
    <property type="gene ID" value="L893_g29571"/>
</dbReference>
<evidence type="ECO:0000313" key="2">
    <source>
        <dbReference type="WBParaSite" id="L893_g29571.t1"/>
    </source>
</evidence>
<proteinExistence type="predicted"/>
<reference evidence="2" key="1">
    <citation type="submission" date="2016-11" db="UniProtKB">
        <authorList>
            <consortium name="WormBaseParasite"/>
        </authorList>
    </citation>
    <scope>IDENTIFICATION</scope>
</reference>
<dbReference type="AlphaFoldDB" id="A0A1I7ZT80"/>
<name>A0A1I7ZT80_9BILA</name>
<dbReference type="Proteomes" id="UP000095287">
    <property type="component" value="Unplaced"/>
</dbReference>
<evidence type="ECO:0000313" key="1">
    <source>
        <dbReference type="Proteomes" id="UP000095287"/>
    </source>
</evidence>